<dbReference type="GO" id="GO:0006508">
    <property type="term" value="P:proteolysis"/>
    <property type="evidence" value="ECO:0007669"/>
    <property type="project" value="UniProtKB-KW"/>
</dbReference>
<dbReference type="InterPro" id="IPR045834">
    <property type="entry name" value="Csd3_N2"/>
</dbReference>
<keyword evidence="4" id="KW-0479">Metal-binding</keyword>
<evidence type="ECO:0000256" key="7">
    <source>
        <dbReference type="ARBA" id="ARBA00023049"/>
    </source>
</evidence>
<dbReference type="KEGG" id="lch:Lcho_3446"/>
<feature type="domain" description="M23ase beta-sheet core" evidence="8">
    <location>
        <begin position="325"/>
        <end position="419"/>
    </location>
</feature>
<keyword evidence="7" id="KW-0482">Metalloprotease</keyword>
<evidence type="ECO:0000256" key="1">
    <source>
        <dbReference type="ARBA" id="ARBA00001947"/>
    </source>
</evidence>
<dbReference type="HOGENOM" id="CLU_026846_4_1_4"/>
<gene>
    <name evidence="10" type="ordered locus">Lcho_3446</name>
</gene>
<protein>
    <submittedName>
        <fullName evidence="10">Peptidase M23B</fullName>
    </submittedName>
</protein>
<evidence type="ECO:0000256" key="6">
    <source>
        <dbReference type="ARBA" id="ARBA00022833"/>
    </source>
</evidence>
<dbReference type="InterPro" id="IPR011055">
    <property type="entry name" value="Dup_hybrid_motif"/>
</dbReference>
<evidence type="ECO:0000256" key="3">
    <source>
        <dbReference type="ARBA" id="ARBA00022670"/>
    </source>
</evidence>
<sequence>MVKNFGEHTRHWMARAELALRHHPRVISGAVLTLLLGSGVTAFGVAPLTAIDTTPVATRIISESFAAQDLSGQLQALDELALTLHRSDVTRSTDTADTLLSRLGIHDPEAAAFLRNDRTAQRTLMGRSGKLIRARGDGSAGGGQLQELVVRGPAADSRHAATHFNRLTITRTAQGLSATAQDLPLVADVQVGSGTIESSLFAAADDAGLPDAVTVQMAEIFGSEIDFRRELRKGDTFSVVYETLTADGEPITWHSEAGRVLAARFVNDGRTHEAVWFQDGDQKGGYYGPDGKSKTHLFLTSPLKFSRVSSGFAMRFHPILKQWRAHLGVDYAAPTGTPVRSVGDGVVDFAGVQNGYGKVVVVRHAGERSTVYAHLSRIDVRKGERITQGASLGAVGSTGWATGPHLHFEFKLAGKQVDPVKIARASETVELPAAAKPRFDNVAAVARERLAAGMHRAGAVARME</sequence>
<evidence type="ECO:0000259" key="8">
    <source>
        <dbReference type="Pfam" id="PF01551"/>
    </source>
</evidence>
<dbReference type="CDD" id="cd12797">
    <property type="entry name" value="M23_peptidase"/>
    <property type="match status" value="1"/>
</dbReference>
<evidence type="ECO:0000256" key="5">
    <source>
        <dbReference type="ARBA" id="ARBA00022801"/>
    </source>
</evidence>
<organism evidence="10 11">
    <name type="scientific">Leptothrix cholodnii (strain ATCC 51168 / LMG 8142 / SP-6)</name>
    <name type="common">Leptothrix discophora (strain SP-6)</name>
    <dbReference type="NCBI Taxonomy" id="395495"/>
    <lineage>
        <taxon>Bacteria</taxon>
        <taxon>Pseudomonadati</taxon>
        <taxon>Pseudomonadota</taxon>
        <taxon>Betaproteobacteria</taxon>
        <taxon>Burkholderiales</taxon>
        <taxon>Sphaerotilaceae</taxon>
        <taxon>Leptothrix</taxon>
    </lineage>
</organism>
<name>B1Y348_LEPCP</name>
<dbReference type="RefSeq" id="WP_012348451.1">
    <property type="nucleotide sequence ID" value="NC_010524.1"/>
</dbReference>
<keyword evidence="6" id="KW-0862">Zinc</keyword>
<dbReference type="Pfam" id="PF19425">
    <property type="entry name" value="Csd3_N2"/>
    <property type="match status" value="1"/>
</dbReference>
<dbReference type="AlphaFoldDB" id="B1Y348"/>
<evidence type="ECO:0000259" key="9">
    <source>
        <dbReference type="Pfam" id="PF19425"/>
    </source>
</evidence>
<dbReference type="EMBL" id="CP001013">
    <property type="protein sequence ID" value="ACB35704.1"/>
    <property type="molecule type" value="Genomic_DNA"/>
</dbReference>
<dbReference type="GO" id="GO:0030313">
    <property type="term" value="C:cell envelope"/>
    <property type="evidence" value="ECO:0007669"/>
    <property type="project" value="UniProtKB-SubCell"/>
</dbReference>
<evidence type="ECO:0000256" key="2">
    <source>
        <dbReference type="ARBA" id="ARBA00004196"/>
    </source>
</evidence>
<dbReference type="InterPro" id="IPR016047">
    <property type="entry name" value="M23ase_b-sheet_dom"/>
</dbReference>
<dbReference type="GO" id="GO:0004222">
    <property type="term" value="F:metalloendopeptidase activity"/>
    <property type="evidence" value="ECO:0007669"/>
    <property type="project" value="TreeGrafter"/>
</dbReference>
<dbReference type="eggNOG" id="COG0739">
    <property type="taxonomic scope" value="Bacteria"/>
</dbReference>
<comment type="subcellular location">
    <subcellularLocation>
        <location evidence="2">Cell envelope</location>
    </subcellularLocation>
</comment>
<reference evidence="10 11" key="1">
    <citation type="submission" date="2008-03" db="EMBL/GenBank/DDBJ databases">
        <title>Complete sequence of Leptothrix cholodnii SP-6.</title>
        <authorList>
            <consortium name="US DOE Joint Genome Institute"/>
            <person name="Copeland A."/>
            <person name="Lucas S."/>
            <person name="Lapidus A."/>
            <person name="Glavina del Rio T."/>
            <person name="Dalin E."/>
            <person name="Tice H."/>
            <person name="Bruce D."/>
            <person name="Goodwin L."/>
            <person name="Pitluck S."/>
            <person name="Chertkov O."/>
            <person name="Brettin T."/>
            <person name="Detter J.C."/>
            <person name="Han C."/>
            <person name="Kuske C.R."/>
            <person name="Schmutz J."/>
            <person name="Larimer F."/>
            <person name="Land M."/>
            <person name="Hauser L."/>
            <person name="Kyrpides N."/>
            <person name="Lykidis A."/>
            <person name="Emerson D."/>
            <person name="Richardson P."/>
        </authorList>
    </citation>
    <scope>NUCLEOTIDE SEQUENCE [LARGE SCALE GENOMIC DNA]</scope>
    <source>
        <strain evidence="11">ATCC 51168 / LMG 8142 / SP-6</strain>
    </source>
</reference>
<dbReference type="InterPro" id="IPR050570">
    <property type="entry name" value="Cell_wall_metabolism_enzyme"/>
</dbReference>
<dbReference type="PANTHER" id="PTHR21666:SF288">
    <property type="entry name" value="CELL DIVISION PROTEIN YTFB"/>
    <property type="match status" value="1"/>
</dbReference>
<dbReference type="GO" id="GO:0046872">
    <property type="term" value="F:metal ion binding"/>
    <property type="evidence" value="ECO:0007669"/>
    <property type="project" value="UniProtKB-KW"/>
</dbReference>
<dbReference type="Proteomes" id="UP000001693">
    <property type="component" value="Chromosome"/>
</dbReference>
<dbReference type="Gene3D" id="2.70.70.10">
    <property type="entry name" value="Glucose Permease (Domain IIA)"/>
    <property type="match status" value="1"/>
</dbReference>
<accession>B1Y348</accession>
<keyword evidence="3" id="KW-0645">Protease</keyword>
<dbReference type="STRING" id="395495.Lcho_3446"/>
<dbReference type="Gene3D" id="3.10.450.350">
    <property type="match status" value="2"/>
</dbReference>
<evidence type="ECO:0000256" key="4">
    <source>
        <dbReference type="ARBA" id="ARBA00022723"/>
    </source>
</evidence>
<evidence type="ECO:0000313" key="10">
    <source>
        <dbReference type="EMBL" id="ACB35704.1"/>
    </source>
</evidence>
<feature type="domain" description="Csd3-like second N-terminal" evidence="9">
    <location>
        <begin position="191"/>
        <end position="313"/>
    </location>
</feature>
<keyword evidence="5" id="KW-0378">Hydrolase</keyword>
<proteinExistence type="predicted"/>
<dbReference type="PANTHER" id="PTHR21666">
    <property type="entry name" value="PEPTIDASE-RELATED"/>
    <property type="match status" value="1"/>
</dbReference>
<dbReference type="Pfam" id="PF01551">
    <property type="entry name" value="Peptidase_M23"/>
    <property type="match status" value="1"/>
</dbReference>
<evidence type="ECO:0000313" key="11">
    <source>
        <dbReference type="Proteomes" id="UP000001693"/>
    </source>
</evidence>
<keyword evidence="11" id="KW-1185">Reference proteome</keyword>
<comment type="cofactor">
    <cofactor evidence="1">
        <name>Zn(2+)</name>
        <dbReference type="ChEBI" id="CHEBI:29105"/>
    </cofactor>
</comment>
<dbReference type="SUPFAM" id="SSF51261">
    <property type="entry name" value="Duplicated hybrid motif"/>
    <property type="match status" value="1"/>
</dbReference>